<feature type="transmembrane region" description="Helical" evidence="1">
    <location>
        <begin position="803"/>
        <end position="820"/>
    </location>
</feature>
<dbReference type="Gene3D" id="3.30.300.30">
    <property type="match status" value="1"/>
</dbReference>
<feature type="domain" description="AMP-dependent synthetase/ligase" evidence="2">
    <location>
        <begin position="41"/>
        <end position="371"/>
    </location>
</feature>
<evidence type="ECO:0000313" key="3">
    <source>
        <dbReference type="EMBL" id="USP81511.1"/>
    </source>
</evidence>
<protein>
    <recommendedName>
        <fullName evidence="2">AMP-dependent synthetase/ligase domain-containing protein</fullName>
    </recommendedName>
</protein>
<feature type="transmembrane region" description="Helical" evidence="1">
    <location>
        <begin position="765"/>
        <end position="783"/>
    </location>
</feature>
<evidence type="ECO:0000256" key="1">
    <source>
        <dbReference type="SAM" id="Phobius"/>
    </source>
</evidence>
<dbReference type="PANTHER" id="PTHR33927">
    <property type="entry name" value="TRANSMEMBRANE PROTEIN"/>
    <property type="match status" value="1"/>
</dbReference>
<gene>
    <name evidence="3" type="ORF">yc1106_08785</name>
</gene>
<evidence type="ECO:0000313" key="4">
    <source>
        <dbReference type="Proteomes" id="UP001056012"/>
    </source>
</evidence>
<dbReference type="PANTHER" id="PTHR33927:SF5">
    <property type="entry name" value="ENZYME, PUTATIVE (AFU_ORTHOLOGUE AFUA_8G01222)-RELATED"/>
    <property type="match status" value="1"/>
</dbReference>
<feature type="transmembrane region" description="Helical" evidence="1">
    <location>
        <begin position="724"/>
        <end position="744"/>
    </location>
</feature>
<proteinExistence type="predicted"/>
<feature type="transmembrane region" description="Helical" evidence="1">
    <location>
        <begin position="608"/>
        <end position="629"/>
    </location>
</feature>
<dbReference type="Proteomes" id="UP001056012">
    <property type="component" value="Chromosome 7"/>
</dbReference>
<name>A0A9Q8ZG78_CURCL</name>
<sequence>MQEPNMFHGMSDLSLEDQTLISSFGSGPTLSFSPATVHEAFERIVDEHPAVVAAVHEGQSITYLQLDLAANRLAHHLIGSGLRPRQRVCLVVQRSIEMLIGFLAILKAGCQYVPIDGGVASDQALKHIFEDTESRFILCLPRYWDRVKQFASPEALVLELNMNTGAFYSPFRPNIQVTAEDGVYAMYTSGSTGVPKGVDVRHGTKTSALLSEPGKLGITVGSKVGQVLSISFAMGAWEMLGCLINGGTLYLRGSDWNATLKQIDTLICTPSILSKYDQRNYPNIKTIAVAGEACPQALADEWAQERDFYNLLGSTETFLLSSHRHVKGEHLSIGRPLPNTRCYVLDDQGKPVPVGEKGTLWVGGRGVAKGYINLPLTTAEKFQLDKFANDGSMMYNFGNIVCWRADGSLDSFGRMDDQVKIKGFRVELDGITTVIEQFPGVTRGASLIIDGVLHGFYASSVPVDEKEIDTYLRKQLPYYSVPERWIRVDDVPLNPNGKVDKAQLTALAAETSTAKAEVESTKKGHARVDSGVDVYDEPKKIEAPLAAIVHDSPRALSQDLDLEKGFLAKSIERRSGSESPEPYETLTALPQPKQSRTQAWVRHRGMIAYRWLLLPVVLTNIGVACWLLYDNIKNKTYPLSSVADATAANLCAAILIRSEPVINLLFKVFSSVPTWVPLRIRCICANVFHIGGIHVGCAIAALIWFIIFVVGASLELAKDANERAISLAPVILSYFIMFLLLTMTAMSHPYLRNRYHDLWEGLHRFGGWTVLILYWVLIGLSTAEMARPIGLSASEAFVKSSSLWLITVATCAIIFPWLFLRRVAVIPEVLSSHAVRLHFNSNLGPGKGIRLAQHPLGDFHGFATITNGPNDGYSVIVSRAGDFTGHMIDSAPTHVWRRGIPTSGVLRIATLFKSVVVVATGSGIGPCLSIFPYKHIAMRILWTAPNHEATFGKAMVEDVLQRDPKAVIHNTRMSGKPDMSLLTYKLYKESGAEAVLVISNKRFTRQIVFDMEKRGIPAYGAIFDS</sequence>
<keyword evidence="1" id="KW-0472">Membrane</keyword>
<dbReference type="EMBL" id="CP089280">
    <property type="protein sequence ID" value="USP81511.1"/>
    <property type="molecule type" value="Genomic_DNA"/>
</dbReference>
<keyword evidence="1" id="KW-0812">Transmembrane</keyword>
<keyword evidence="1" id="KW-1133">Transmembrane helix</keyword>
<keyword evidence="4" id="KW-1185">Reference proteome</keyword>
<dbReference type="VEuPathDB" id="FungiDB:yc1106_08785"/>
<organism evidence="3 4">
    <name type="scientific">Curvularia clavata</name>
    <dbReference type="NCBI Taxonomy" id="95742"/>
    <lineage>
        <taxon>Eukaryota</taxon>
        <taxon>Fungi</taxon>
        <taxon>Dikarya</taxon>
        <taxon>Ascomycota</taxon>
        <taxon>Pezizomycotina</taxon>
        <taxon>Dothideomycetes</taxon>
        <taxon>Pleosporomycetidae</taxon>
        <taxon>Pleosporales</taxon>
        <taxon>Pleosporineae</taxon>
        <taxon>Pleosporaceae</taxon>
        <taxon>Curvularia</taxon>
    </lineage>
</organism>
<evidence type="ECO:0000259" key="2">
    <source>
        <dbReference type="Pfam" id="PF00501"/>
    </source>
</evidence>
<feature type="transmembrane region" description="Helical" evidence="1">
    <location>
        <begin position="687"/>
        <end position="712"/>
    </location>
</feature>
<dbReference type="SUPFAM" id="SSF56801">
    <property type="entry name" value="Acetyl-CoA synthetase-like"/>
    <property type="match status" value="1"/>
</dbReference>
<dbReference type="InterPro" id="IPR000873">
    <property type="entry name" value="AMP-dep_synth/lig_dom"/>
</dbReference>
<dbReference type="InterPro" id="IPR042099">
    <property type="entry name" value="ANL_N_sf"/>
</dbReference>
<dbReference type="InterPro" id="IPR052979">
    <property type="entry name" value="Adenylate-forming_domain"/>
</dbReference>
<dbReference type="InterPro" id="IPR045851">
    <property type="entry name" value="AMP-bd_C_sf"/>
</dbReference>
<dbReference type="AlphaFoldDB" id="A0A9Q8ZG78"/>
<dbReference type="OrthoDB" id="3142841at2759"/>
<reference evidence="3" key="1">
    <citation type="submission" date="2021-12" db="EMBL/GenBank/DDBJ databases">
        <title>Curvularia clavata genome.</title>
        <authorList>
            <person name="Cao Y."/>
        </authorList>
    </citation>
    <scope>NUCLEOTIDE SEQUENCE</scope>
    <source>
        <strain evidence="3">Yc1106</strain>
    </source>
</reference>
<accession>A0A9Q8ZG78</accession>
<dbReference type="Pfam" id="PF00501">
    <property type="entry name" value="AMP-binding"/>
    <property type="match status" value="1"/>
</dbReference>
<dbReference type="Gene3D" id="3.40.50.12780">
    <property type="entry name" value="N-terminal domain of ligase-like"/>
    <property type="match status" value="1"/>
</dbReference>